<evidence type="ECO:0000256" key="9">
    <source>
        <dbReference type="PIRSR" id="PIRSR001549-1"/>
    </source>
</evidence>
<organism evidence="11">
    <name type="scientific">uncultured Thiotrichaceae bacterium</name>
    <dbReference type="NCBI Taxonomy" id="298394"/>
    <lineage>
        <taxon>Bacteria</taxon>
        <taxon>Pseudomonadati</taxon>
        <taxon>Pseudomonadota</taxon>
        <taxon>Gammaproteobacteria</taxon>
        <taxon>Thiotrichales</taxon>
        <taxon>Thiotrichaceae</taxon>
        <taxon>environmental samples</taxon>
    </lineage>
</organism>
<keyword evidence="11" id="KW-0328">Glycosyltransferase</keyword>
<dbReference type="PIRSF" id="PIRSF001549">
    <property type="entry name" value="His-tRNA_synth"/>
    <property type="match status" value="1"/>
</dbReference>
<evidence type="ECO:0000259" key="10">
    <source>
        <dbReference type="Pfam" id="PF13393"/>
    </source>
</evidence>
<feature type="binding site" evidence="9">
    <location>
        <begin position="88"/>
        <end position="90"/>
    </location>
    <ligand>
        <name>L-histidine</name>
        <dbReference type="ChEBI" id="CHEBI:57595"/>
    </ligand>
</feature>
<evidence type="ECO:0000256" key="7">
    <source>
        <dbReference type="ARBA" id="ARBA00025246"/>
    </source>
</evidence>
<comment type="subcellular location">
    <subcellularLocation>
        <location evidence="1 8">Cytoplasm</location>
    </subcellularLocation>
</comment>
<dbReference type="NCBIfam" id="TIGR00443">
    <property type="entry name" value="hisZ_biosyn_reg"/>
    <property type="match status" value="1"/>
</dbReference>
<accession>A0A6S6T2C4</accession>
<evidence type="ECO:0000256" key="4">
    <source>
        <dbReference type="ARBA" id="ARBA00011496"/>
    </source>
</evidence>
<comment type="subunit">
    <text evidence="4 8">Heteromultimer composed of HisG and HisZ subunits.</text>
</comment>
<proteinExistence type="inferred from homology"/>
<evidence type="ECO:0000256" key="2">
    <source>
        <dbReference type="ARBA" id="ARBA00004667"/>
    </source>
</evidence>
<feature type="domain" description="Class II Histidinyl-tRNA synthetase (HisRS)-like catalytic core" evidence="10">
    <location>
        <begin position="17"/>
        <end position="327"/>
    </location>
</feature>
<evidence type="ECO:0000256" key="6">
    <source>
        <dbReference type="ARBA" id="ARBA00022490"/>
    </source>
</evidence>
<dbReference type="InterPro" id="IPR045864">
    <property type="entry name" value="aa-tRNA-synth_II/BPL/LPL"/>
</dbReference>
<dbReference type="GO" id="GO:0006427">
    <property type="term" value="P:histidyl-tRNA aminoacylation"/>
    <property type="evidence" value="ECO:0007669"/>
    <property type="project" value="TreeGrafter"/>
</dbReference>
<dbReference type="PANTHER" id="PTHR43707">
    <property type="entry name" value="HISTIDYL-TRNA SYNTHETASE"/>
    <property type="match status" value="1"/>
</dbReference>
<keyword evidence="11" id="KW-0808">Transferase</keyword>
<reference evidence="11" key="1">
    <citation type="submission" date="2020-01" db="EMBL/GenBank/DDBJ databases">
        <authorList>
            <person name="Meier V. D."/>
            <person name="Meier V D."/>
        </authorList>
    </citation>
    <scope>NUCLEOTIDE SEQUENCE</scope>
    <source>
        <strain evidence="11">HLG_WM_MAG_07</strain>
    </source>
</reference>
<comment type="similarity">
    <text evidence="3 8">Belongs to the class-II aminoacyl-tRNA synthetase family. HisZ subfamily.</text>
</comment>
<feature type="binding site" evidence="9">
    <location>
        <position position="136"/>
    </location>
    <ligand>
        <name>L-histidine</name>
        <dbReference type="ChEBI" id="CHEBI:57595"/>
    </ligand>
</feature>
<comment type="miscellaneous">
    <text evidence="8">This function is generally fulfilled by the C-terminal part of HisG, which is missing in some bacteria such as this one.</text>
</comment>
<dbReference type="InterPro" id="IPR004517">
    <property type="entry name" value="HisZ"/>
</dbReference>
<comment type="function">
    <text evidence="7 8">Required for the first step of histidine biosynthesis. May allow the feedback regulation of ATP phosphoribosyltransferase activity by histidine.</text>
</comment>
<dbReference type="InterPro" id="IPR004516">
    <property type="entry name" value="HisRS/HisZ"/>
</dbReference>
<dbReference type="NCBIfam" id="NF008935">
    <property type="entry name" value="PRK12292.1-1"/>
    <property type="match status" value="1"/>
</dbReference>
<dbReference type="GO" id="GO:0005737">
    <property type="term" value="C:cytoplasm"/>
    <property type="evidence" value="ECO:0007669"/>
    <property type="project" value="UniProtKB-SubCell"/>
</dbReference>
<sequence>MSYSEMKDNQNWLLPDGIYESLPEEAQRLENLRRDLLNLYAAWGYQLVLPPIVEFMDSLSTGTGTQLDLQTFKVTDQMTGRVMGIRADITPQVARLDAHQMGKALPNRLCYAGPVLRTRSNHSNRGSRSPYQIGAELFGHAGLDSDLEVIALALASIDKCHAGDVVLDLGHVGIFSALAKALSFDAVTKANVSDMLSRKSIPELSEWVASQDLDPAYADILLKLPEFNGDISVVAEAKVAIGDSNTRMTEILDSLEQTSIRLAKRFPDVTIHVDLSELRGYAYHTGMVFEIYAAGMRREIIRGGRYDGIGAAFGNSRPATGFSTDLRILADIKNAADTDTVQEKILAPVGEDLELVQVIDALRADGCHIVKQLDGQQYLARELGCQKQLVKQDNDWVIVPV</sequence>
<dbReference type="AlphaFoldDB" id="A0A6S6T2C4"/>
<gene>
    <name evidence="8" type="primary">hisZ</name>
    <name evidence="11" type="ORF">HELGO_WM4384</name>
</gene>
<feature type="binding site" evidence="9">
    <location>
        <position position="132"/>
    </location>
    <ligand>
        <name>L-histidine</name>
        <dbReference type="ChEBI" id="CHEBI:57595"/>
    </ligand>
</feature>
<dbReference type="HAMAP" id="MF_00125">
    <property type="entry name" value="HisZ"/>
    <property type="match status" value="1"/>
</dbReference>
<dbReference type="PANTHER" id="PTHR43707:SF1">
    <property type="entry name" value="HISTIDINE--TRNA LIGASE, MITOCHONDRIAL-RELATED"/>
    <property type="match status" value="1"/>
</dbReference>
<dbReference type="Gene3D" id="3.30.930.10">
    <property type="entry name" value="Bira Bifunctional Protein, Domain 2"/>
    <property type="match status" value="1"/>
</dbReference>
<dbReference type="SUPFAM" id="SSF55681">
    <property type="entry name" value="Class II aaRS and biotin synthetases"/>
    <property type="match status" value="1"/>
</dbReference>
<evidence type="ECO:0000256" key="5">
    <source>
        <dbReference type="ARBA" id="ARBA00020397"/>
    </source>
</evidence>
<keyword evidence="6 8" id="KW-0963">Cytoplasm</keyword>
<dbReference type="NCBIfam" id="NF009086">
    <property type="entry name" value="PRK12421.1"/>
    <property type="match status" value="1"/>
</dbReference>
<dbReference type="GO" id="GO:0016757">
    <property type="term" value="F:glycosyltransferase activity"/>
    <property type="evidence" value="ECO:0007669"/>
    <property type="project" value="UniProtKB-KW"/>
</dbReference>
<keyword evidence="8" id="KW-0368">Histidine biosynthesis</keyword>
<comment type="pathway">
    <text evidence="2 8">Amino-acid biosynthesis; L-histidine biosynthesis; L-histidine from 5-phospho-alpha-D-ribose 1-diphosphate: step 1/9.</text>
</comment>
<dbReference type="CDD" id="cd00773">
    <property type="entry name" value="HisRS-like_core"/>
    <property type="match status" value="1"/>
</dbReference>
<evidence type="ECO:0000256" key="1">
    <source>
        <dbReference type="ARBA" id="ARBA00004496"/>
    </source>
</evidence>
<dbReference type="Pfam" id="PF13393">
    <property type="entry name" value="tRNA-synt_His"/>
    <property type="match status" value="1"/>
</dbReference>
<evidence type="ECO:0000313" key="11">
    <source>
        <dbReference type="EMBL" id="CAA6814931.1"/>
    </source>
</evidence>
<feature type="binding site" evidence="9">
    <location>
        <position position="279"/>
    </location>
    <ligand>
        <name>L-histidine</name>
        <dbReference type="ChEBI" id="CHEBI:57595"/>
    </ligand>
</feature>
<dbReference type="InterPro" id="IPR041715">
    <property type="entry name" value="HisRS-like_core"/>
</dbReference>
<dbReference type="UniPathway" id="UPA00031">
    <property type="reaction ID" value="UER00006"/>
</dbReference>
<dbReference type="GO" id="GO:0004821">
    <property type="term" value="F:histidine-tRNA ligase activity"/>
    <property type="evidence" value="ECO:0007669"/>
    <property type="project" value="TreeGrafter"/>
</dbReference>
<dbReference type="EMBL" id="CACVAY010000071">
    <property type="protein sequence ID" value="CAA6814931.1"/>
    <property type="molecule type" value="Genomic_DNA"/>
</dbReference>
<evidence type="ECO:0000256" key="3">
    <source>
        <dbReference type="ARBA" id="ARBA00005539"/>
    </source>
</evidence>
<feature type="binding site" evidence="9">
    <location>
        <position position="117"/>
    </location>
    <ligand>
        <name>L-histidine</name>
        <dbReference type="ChEBI" id="CHEBI:57595"/>
    </ligand>
</feature>
<evidence type="ECO:0000256" key="8">
    <source>
        <dbReference type="HAMAP-Rule" id="MF_00125"/>
    </source>
</evidence>
<dbReference type="GO" id="GO:0000105">
    <property type="term" value="P:L-histidine biosynthetic process"/>
    <property type="evidence" value="ECO:0007669"/>
    <property type="project" value="UniProtKB-UniRule"/>
</dbReference>
<keyword evidence="8" id="KW-0028">Amino-acid biosynthesis</keyword>
<name>A0A6S6T2C4_9GAMM</name>
<protein>
    <recommendedName>
        <fullName evidence="5 8">ATP phosphoribosyltransferase regulatory subunit</fullName>
    </recommendedName>
</protein>